<name>A0A289GB72_VIBAN</name>
<dbReference type="Gene3D" id="3.30.70.1320">
    <property type="entry name" value="Multidrug efflux transporter AcrB pore domain like"/>
    <property type="match status" value="1"/>
</dbReference>
<organism evidence="1 2">
    <name type="scientific">Vibrio anguillarum</name>
    <name type="common">Listonella anguillarum</name>
    <dbReference type="NCBI Taxonomy" id="55601"/>
    <lineage>
        <taxon>Bacteria</taxon>
        <taxon>Pseudomonadati</taxon>
        <taxon>Pseudomonadota</taxon>
        <taxon>Gammaproteobacteria</taxon>
        <taxon>Vibrionales</taxon>
        <taxon>Vibrionaceae</taxon>
        <taxon>Vibrio</taxon>
    </lineage>
</organism>
<evidence type="ECO:0000313" key="2">
    <source>
        <dbReference type="Proteomes" id="UP000256923"/>
    </source>
</evidence>
<dbReference type="InterPro" id="IPR001036">
    <property type="entry name" value="Acrflvin-R"/>
</dbReference>
<reference evidence="1 2" key="1">
    <citation type="submission" date="2018-12" db="EMBL/GenBank/DDBJ databases">
        <title>Characterization and Draft Genome of Vibrio anguillarum J360 Marine Pathogen Isolated from an Outbreak in Lumpfish (Cyclopterus lumpus).</title>
        <authorList>
            <person name="Vasquez J.I."/>
            <person name="Cao T."/>
            <person name="Chakraborty S."/>
            <person name="Gnanagobal H."/>
            <person name="Wescot J."/>
            <person name="Boyce D."/>
            <person name="Santander J."/>
        </authorList>
    </citation>
    <scope>NUCLEOTIDE SEQUENCE [LARGE SCALE GENOMIC DNA]</scope>
    <source>
        <strain evidence="1 2">J360</strain>
    </source>
</reference>
<dbReference type="InterPro" id="IPR027463">
    <property type="entry name" value="AcrB_DN_DC_subdom"/>
</dbReference>
<dbReference type="Gene3D" id="1.20.1640.10">
    <property type="entry name" value="Multidrug efflux transporter AcrB transmembrane domain"/>
    <property type="match status" value="2"/>
</dbReference>
<dbReference type="SUPFAM" id="SSF82714">
    <property type="entry name" value="Multidrug efflux transporter AcrB TolC docking domain, DN and DC subdomains"/>
    <property type="match status" value="2"/>
</dbReference>
<dbReference type="PANTHER" id="PTHR32063">
    <property type="match status" value="1"/>
</dbReference>
<dbReference type="PRINTS" id="PR00702">
    <property type="entry name" value="ACRIFLAVINRP"/>
</dbReference>
<dbReference type="Gene3D" id="3.30.70.1440">
    <property type="entry name" value="Multidrug efflux transporter AcrB pore domain"/>
    <property type="match status" value="1"/>
</dbReference>
<dbReference type="GO" id="GO:0005886">
    <property type="term" value="C:plasma membrane"/>
    <property type="evidence" value="ECO:0007669"/>
    <property type="project" value="TreeGrafter"/>
</dbReference>
<dbReference type="PANTHER" id="PTHR32063:SF18">
    <property type="entry name" value="CATION EFFLUX SYSTEM PROTEIN"/>
    <property type="match status" value="1"/>
</dbReference>
<proteinExistence type="predicted"/>
<evidence type="ECO:0000313" key="1">
    <source>
        <dbReference type="EMBL" id="AZS25815.1"/>
    </source>
</evidence>
<sequence>MNAALYSINHKVISWMVVLLMLVGGAISFTNLGQLEQPEFTIKTALVITNYPGGSPEQVEEEVTLPLEDAIQQMSQIKHITSINSAGLSQIEVEISDQYDKHSLPQVWDELRRKVNDAQGIMPTGVSTSVIVDDFSDVYGYMLNLTGEGYSYRELHNFSNLLRRELVLIPGVKKVSVTGIPQEIVVVEMSQQKLAALGLEPDYIYGLLQTQNVVSNAGKMLVGDYRIRIHPTGELADITEMKHILVSPAGSDKLIYLGDIAKIYRTTTEAPSEIYHSNGEKALSVGISYSSGVNVVDISRAISQHIGSLSAEIPVGMQLNVIYDQGAIVDKAVSGFIINLAQSVAIVILVLLVFMGLKSGVLMGAVLTITILGTFIVMNVFGIQLQNVSLGALIIALGMLVDNAIVVTEGIIIGIRKGLSRKEAASRIVKQSQGPLLGATIIAIMAFAPIGLSSDATGEFCASLFQVLLISLSISWVTAITITPFFCYLLFKDGDKSNAETNPYNGVIFTLYDKILSSAMRYRLLSLIIVVIMLIATVIGMTKVKNVFFPASTTPIFMVDIWMPEGTDILGTETLVNRIEHDLLNTYDEHGIVNITSVIGQGAQRFALTYQPEKTYAAYAQLMIEMRDLENLAQFLPWLEQHLRQAYPEAEYRVKKMENGPSPAAKIEARLYGDNPIILRQLSEQVKDIFNQEPDADNIRSTWRNKQLIIRPQIDLARSREIGISKQDLDTALLRNFNGQQIGIYRDGSHQLPIIARSPANERKNANSLNELQVWSSKYQDFAPITQLVSSFASEWENPIIMRRDRKRVITVLADPATHSHETADSLLKKVRYKVEALELPVGYTLEWGGEFETSSEAQQGLASSIPMGYLAMFLITVLLFNSLRQPIIIWLTVPLAVIGVAFGLLALDAPLSFMAVLGMLSLSGMIIKNSIVLVDQINLELKEGKPPYHAVYQSAVSRVRPVGMAALTTMLGMVPLLSDPFFQSMAVTIVFGLGFATVLTLVILPVIYTLIYRIKVEPFVAD</sequence>
<protein>
    <submittedName>
        <fullName evidence="1">Efflux RND transporter permease subunit</fullName>
    </submittedName>
</protein>
<dbReference type="EMBL" id="CP034672">
    <property type="protein sequence ID" value="AZS25815.1"/>
    <property type="molecule type" value="Genomic_DNA"/>
</dbReference>
<accession>A0A289GB72</accession>
<dbReference type="Gene3D" id="3.30.70.1430">
    <property type="entry name" value="Multidrug efflux transporter AcrB pore domain"/>
    <property type="match status" value="2"/>
</dbReference>
<dbReference type="SUPFAM" id="SSF82693">
    <property type="entry name" value="Multidrug efflux transporter AcrB pore domain, PN1, PN2, PC1 and PC2 subdomains"/>
    <property type="match status" value="2"/>
</dbReference>
<dbReference type="Gene3D" id="3.30.2090.10">
    <property type="entry name" value="Multidrug efflux transporter AcrB TolC docking domain, DN and DC subdomains"/>
    <property type="match status" value="2"/>
</dbReference>
<dbReference type="AlphaFoldDB" id="A0A289GB72"/>
<dbReference type="GO" id="GO:0042910">
    <property type="term" value="F:xenobiotic transmembrane transporter activity"/>
    <property type="evidence" value="ECO:0007669"/>
    <property type="project" value="TreeGrafter"/>
</dbReference>
<gene>
    <name evidence="1" type="ORF">DYL72_12835</name>
</gene>
<dbReference type="SUPFAM" id="SSF82866">
    <property type="entry name" value="Multidrug efflux transporter AcrB transmembrane domain"/>
    <property type="match status" value="2"/>
</dbReference>
<dbReference type="RefSeq" id="WP_069212183.1">
    <property type="nucleotide sequence ID" value="NZ_CP023054.1"/>
</dbReference>
<dbReference type="Proteomes" id="UP000256923">
    <property type="component" value="Chromosome 1"/>
</dbReference>
<dbReference type="Pfam" id="PF00873">
    <property type="entry name" value="ACR_tran"/>
    <property type="match status" value="1"/>
</dbReference>